<evidence type="ECO:0000256" key="1">
    <source>
        <dbReference type="SAM" id="MobiDB-lite"/>
    </source>
</evidence>
<dbReference type="RefSeq" id="WP_006430520.1">
    <property type="nucleotide sequence ID" value="NZ_AOID01000022.1"/>
</dbReference>
<reference evidence="2 3" key="1">
    <citation type="journal article" date="2014" name="PLoS Genet.">
        <title>Phylogenetically driven sequencing of extremely halophilic archaea reveals strategies for static and dynamic osmo-response.</title>
        <authorList>
            <person name="Becker E.A."/>
            <person name="Seitzer P.M."/>
            <person name="Tritt A."/>
            <person name="Larsen D."/>
            <person name="Krusor M."/>
            <person name="Yao A.I."/>
            <person name="Wu D."/>
            <person name="Madern D."/>
            <person name="Eisen J.A."/>
            <person name="Darling A.E."/>
            <person name="Facciotti M.T."/>
        </authorList>
    </citation>
    <scope>NUCLEOTIDE SEQUENCE [LARGE SCALE GENOMIC DNA]</scope>
    <source>
        <strain evidence="2 3">JCM 10478</strain>
    </source>
</reference>
<proteinExistence type="predicted"/>
<evidence type="ECO:0000313" key="2">
    <source>
        <dbReference type="EMBL" id="ELY68477.1"/>
    </source>
</evidence>
<dbReference type="Proteomes" id="UP000011632">
    <property type="component" value="Unassembled WGS sequence"/>
</dbReference>
<evidence type="ECO:0000313" key="3">
    <source>
        <dbReference type="Proteomes" id="UP000011632"/>
    </source>
</evidence>
<feature type="region of interest" description="Disordered" evidence="1">
    <location>
        <begin position="1"/>
        <end position="25"/>
    </location>
</feature>
<dbReference type="PATRIC" id="fig|1227496.3.peg.1464"/>
<organism evidence="2 3">
    <name type="scientific">Natrinema versiforme JCM 10478</name>
    <dbReference type="NCBI Taxonomy" id="1227496"/>
    <lineage>
        <taxon>Archaea</taxon>
        <taxon>Methanobacteriati</taxon>
        <taxon>Methanobacteriota</taxon>
        <taxon>Stenosarchaea group</taxon>
        <taxon>Halobacteria</taxon>
        <taxon>Halobacteriales</taxon>
        <taxon>Natrialbaceae</taxon>
        <taxon>Natrinema</taxon>
    </lineage>
</organism>
<comment type="caution">
    <text evidence="2">The sequence shown here is derived from an EMBL/GenBank/DDBJ whole genome shotgun (WGS) entry which is preliminary data.</text>
</comment>
<dbReference type="EMBL" id="AOID01000022">
    <property type="protein sequence ID" value="ELY68477.1"/>
    <property type="molecule type" value="Genomic_DNA"/>
</dbReference>
<gene>
    <name evidence="2" type="ORF">C489_07240</name>
</gene>
<accession>L9Y446</accession>
<sequence>MDRRSLEADPISLDIPPNSTGDGADSVLKRQHVHLPKLDEFGFVDWNPEANTVEAGVRFEEIRPALELLRNNRETLPVDSS</sequence>
<dbReference type="STRING" id="1227496.C489_07240"/>
<keyword evidence="3" id="KW-1185">Reference proteome</keyword>
<protein>
    <submittedName>
        <fullName evidence="2">Uncharacterized protein</fullName>
    </submittedName>
</protein>
<dbReference type="AlphaFoldDB" id="L9Y446"/>
<name>L9Y446_9EURY</name>